<evidence type="ECO:0000313" key="2">
    <source>
        <dbReference type="EMBL" id="GKV50779.1"/>
    </source>
</evidence>
<protein>
    <submittedName>
        <fullName evidence="2">Uncharacterized protein</fullName>
    </submittedName>
</protein>
<dbReference type="Proteomes" id="UP001054252">
    <property type="component" value="Unassembled WGS sequence"/>
</dbReference>
<name>A0AAV5MML1_9ROSI</name>
<reference evidence="2 3" key="1">
    <citation type="journal article" date="2021" name="Commun. Biol.">
        <title>The genome of Shorea leprosula (Dipterocarpaceae) highlights the ecological relevance of drought in aseasonal tropical rainforests.</title>
        <authorList>
            <person name="Ng K.K.S."/>
            <person name="Kobayashi M.J."/>
            <person name="Fawcett J.A."/>
            <person name="Hatakeyama M."/>
            <person name="Paape T."/>
            <person name="Ng C.H."/>
            <person name="Ang C.C."/>
            <person name="Tnah L.H."/>
            <person name="Lee C.T."/>
            <person name="Nishiyama T."/>
            <person name="Sese J."/>
            <person name="O'Brien M.J."/>
            <person name="Copetti D."/>
            <person name="Mohd Noor M.I."/>
            <person name="Ong R.C."/>
            <person name="Putra M."/>
            <person name="Sireger I.Z."/>
            <person name="Indrioko S."/>
            <person name="Kosugi Y."/>
            <person name="Izuno A."/>
            <person name="Isagi Y."/>
            <person name="Lee S.L."/>
            <person name="Shimizu K.K."/>
        </authorList>
    </citation>
    <scope>NUCLEOTIDE SEQUENCE [LARGE SCALE GENOMIC DNA]</scope>
    <source>
        <strain evidence="2">214</strain>
    </source>
</reference>
<dbReference type="AlphaFoldDB" id="A0AAV5MML1"/>
<comment type="caution">
    <text evidence="2">The sequence shown here is derived from an EMBL/GenBank/DDBJ whole genome shotgun (WGS) entry which is preliminary data.</text>
</comment>
<evidence type="ECO:0000313" key="3">
    <source>
        <dbReference type="Proteomes" id="UP001054252"/>
    </source>
</evidence>
<accession>A0AAV5MML1</accession>
<gene>
    <name evidence="2" type="ORF">SLEP1_g57474</name>
</gene>
<organism evidence="2 3">
    <name type="scientific">Rubroshorea leprosula</name>
    <dbReference type="NCBI Taxonomy" id="152421"/>
    <lineage>
        <taxon>Eukaryota</taxon>
        <taxon>Viridiplantae</taxon>
        <taxon>Streptophyta</taxon>
        <taxon>Embryophyta</taxon>
        <taxon>Tracheophyta</taxon>
        <taxon>Spermatophyta</taxon>
        <taxon>Magnoliopsida</taxon>
        <taxon>eudicotyledons</taxon>
        <taxon>Gunneridae</taxon>
        <taxon>Pentapetalae</taxon>
        <taxon>rosids</taxon>
        <taxon>malvids</taxon>
        <taxon>Malvales</taxon>
        <taxon>Dipterocarpaceae</taxon>
        <taxon>Rubroshorea</taxon>
    </lineage>
</organism>
<evidence type="ECO:0000256" key="1">
    <source>
        <dbReference type="SAM" id="MobiDB-lite"/>
    </source>
</evidence>
<feature type="region of interest" description="Disordered" evidence="1">
    <location>
        <begin position="90"/>
        <end position="122"/>
    </location>
</feature>
<dbReference type="EMBL" id="BPVZ01000395">
    <property type="protein sequence ID" value="GKV50779.1"/>
    <property type="molecule type" value="Genomic_DNA"/>
</dbReference>
<proteinExistence type="predicted"/>
<keyword evidence="3" id="KW-1185">Reference proteome</keyword>
<sequence length="423" mass="48020">MTAFTPEKTPPSPIQCALFFTSSSTTNAGEITSFIPEKTAFSDSMCPILASSSSTKNTGGITAFTLEKTPPSLMHCFFLPIPPLQTPCPVFNSSSSTTNTGENIPSSPPQQTPEKSPPSHRRKHRLLRFNDPPQTPPSLMPLFYLPPPPPQTLKKSPHSYRRKHRLLRFNNPPQTPPSLMPCFYVPPPPPKTPEKSPLSHRRRRRLLRFNDPPATTNTSFVGMVLPPSSSTAKPRENTAFSDALFTSLLRHHKPRRKHRLLRFNEPCFYLLLLLLHQKHQRKHTSPSSGVNDTVEVGYRQPPRSGLKDRMSPFKVCGLPTGLVGSNGRDPEHETQMVSHRINSHLLKPCLQMVIPEVLHFIICSSHLYFFSSYSFYGTTLFVMLDEEIPNDYLNHVYREAEGFLHAKDYFYVLNICCYRRWSS</sequence>